<dbReference type="HAMAP" id="MF_01333_B">
    <property type="entry name" value="Ribosomal_uL5_B"/>
    <property type="match status" value="1"/>
</dbReference>
<dbReference type="SUPFAM" id="SSF55282">
    <property type="entry name" value="RL5-like"/>
    <property type="match status" value="1"/>
</dbReference>
<evidence type="ECO:0000256" key="5">
    <source>
        <dbReference type="HAMAP-Rule" id="MF_01333"/>
    </source>
</evidence>
<protein>
    <recommendedName>
        <fullName evidence="4 5">Large ribosomal subunit protein uL5</fullName>
    </recommendedName>
</protein>
<evidence type="ECO:0000256" key="4">
    <source>
        <dbReference type="ARBA" id="ARBA00035245"/>
    </source>
</evidence>
<dbReference type="InterPro" id="IPR031309">
    <property type="entry name" value="Ribosomal_uL5_C"/>
</dbReference>
<dbReference type="PIRSF" id="PIRSF002161">
    <property type="entry name" value="Ribosomal_L5"/>
    <property type="match status" value="1"/>
</dbReference>
<feature type="domain" description="Large ribosomal subunit protein uL5 N-terminal" evidence="7">
    <location>
        <begin position="26"/>
        <end position="81"/>
    </location>
</feature>
<dbReference type="InterPro" id="IPR002132">
    <property type="entry name" value="Ribosomal_uL5"/>
</dbReference>
<dbReference type="Pfam" id="PF00281">
    <property type="entry name" value="Ribosomal_L5"/>
    <property type="match status" value="1"/>
</dbReference>
<comment type="function">
    <text evidence="5">This is 1 of the proteins that bind and probably mediate the attachment of the 5S RNA into the large ribosomal subunit, where it forms part of the central protuberance. In the 70S ribosome it contacts protein S13 of the 30S subunit (bridge B1b), connecting the 2 subunits; this bridge is implicated in subunit movement. Contacts the P site tRNA; the 5S rRNA and some of its associated proteins might help stabilize positioning of ribosome-bound tRNAs.</text>
</comment>
<comment type="caution">
    <text evidence="9">The sequence shown here is derived from an EMBL/GenBank/DDBJ whole genome shotgun (WGS) entry which is preliminary data.</text>
</comment>
<feature type="domain" description="Large ribosomal subunit protein uL5 C-terminal" evidence="8">
    <location>
        <begin position="86"/>
        <end position="177"/>
    </location>
</feature>
<accession>A0A932YW43</accession>
<keyword evidence="5" id="KW-0699">rRNA-binding</keyword>
<dbReference type="GO" id="GO:0006412">
    <property type="term" value="P:translation"/>
    <property type="evidence" value="ECO:0007669"/>
    <property type="project" value="UniProtKB-UniRule"/>
</dbReference>
<dbReference type="GO" id="GO:1990904">
    <property type="term" value="C:ribonucleoprotein complex"/>
    <property type="evidence" value="ECO:0007669"/>
    <property type="project" value="UniProtKB-KW"/>
</dbReference>
<dbReference type="NCBIfam" id="NF000585">
    <property type="entry name" value="PRK00010.1"/>
    <property type="match status" value="1"/>
</dbReference>
<dbReference type="GO" id="GO:0019843">
    <property type="term" value="F:rRNA binding"/>
    <property type="evidence" value="ECO:0007669"/>
    <property type="project" value="UniProtKB-UniRule"/>
</dbReference>
<organism evidence="9 10">
    <name type="scientific">Candidatus Sungiibacteriota bacterium</name>
    <dbReference type="NCBI Taxonomy" id="2750080"/>
    <lineage>
        <taxon>Bacteria</taxon>
        <taxon>Candidatus Sungiibacteriota</taxon>
    </lineage>
</organism>
<dbReference type="Gene3D" id="3.30.1440.10">
    <property type="match status" value="1"/>
</dbReference>
<evidence type="ECO:0000256" key="1">
    <source>
        <dbReference type="ARBA" id="ARBA00008553"/>
    </source>
</evidence>
<keyword evidence="5" id="KW-0694">RNA-binding</keyword>
<dbReference type="EMBL" id="JACQMI010000003">
    <property type="protein sequence ID" value="MBI4132547.1"/>
    <property type="molecule type" value="Genomic_DNA"/>
</dbReference>
<evidence type="ECO:0000256" key="2">
    <source>
        <dbReference type="ARBA" id="ARBA00022980"/>
    </source>
</evidence>
<dbReference type="InterPro" id="IPR020930">
    <property type="entry name" value="Ribosomal_uL5_bac-type"/>
</dbReference>
<dbReference type="GO" id="GO:0005840">
    <property type="term" value="C:ribosome"/>
    <property type="evidence" value="ECO:0007669"/>
    <property type="project" value="UniProtKB-KW"/>
</dbReference>
<gene>
    <name evidence="5 9" type="primary">rplE</name>
    <name evidence="9" type="ORF">HY473_00400</name>
</gene>
<proteinExistence type="inferred from homology"/>
<name>A0A932YW43_9BACT</name>
<keyword evidence="3 5" id="KW-0687">Ribonucleoprotein</keyword>
<evidence type="ECO:0000256" key="6">
    <source>
        <dbReference type="RuleBase" id="RU003930"/>
    </source>
</evidence>
<sequence length="180" mass="20149">MAPLTLQQKYQTEVAPELAKLLGYRNVLAIPRIEKVVINAGVGRIRDEKQLTVVREALALITGQKVAPRPAKLAIAAFKTRQGLVVGYQATLRGRRMWDFLSRLIHVALPRQRDFRGIDPKAFDQRGNLTIGIKEHIVFPELIGEDVPFIFGFEVTVVTTAKRREDGIVLLKALGFPIIT</sequence>
<evidence type="ECO:0000259" key="8">
    <source>
        <dbReference type="Pfam" id="PF00673"/>
    </source>
</evidence>
<dbReference type="GO" id="GO:0000049">
    <property type="term" value="F:tRNA binding"/>
    <property type="evidence" value="ECO:0007669"/>
    <property type="project" value="UniProtKB-UniRule"/>
</dbReference>
<evidence type="ECO:0000313" key="10">
    <source>
        <dbReference type="Proteomes" id="UP000756703"/>
    </source>
</evidence>
<reference evidence="9" key="1">
    <citation type="submission" date="2020-07" db="EMBL/GenBank/DDBJ databases">
        <title>Huge and variable diversity of episymbiotic CPR bacteria and DPANN archaea in groundwater ecosystems.</title>
        <authorList>
            <person name="He C.Y."/>
            <person name="Keren R."/>
            <person name="Whittaker M."/>
            <person name="Farag I.F."/>
            <person name="Doudna J."/>
            <person name="Cate J.H.D."/>
            <person name="Banfield J.F."/>
        </authorList>
    </citation>
    <scope>NUCLEOTIDE SEQUENCE</scope>
    <source>
        <strain evidence="9">NC_groundwater_1225_Ag_S-0.1um_56_177</strain>
    </source>
</reference>
<dbReference type="PANTHER" id="PTHR11994">
    <property type="entry name" value="60S RIBOSOMAL PROTEIN L11-RELATED"/>
    <property type="match status" value="1"/>
</dbReference>
<dbReference type="InterPro" id="IPR022803">
    <property type="entry name" value="Ribosomal_uL5_dom_sf"/>
</dbReference>
<keyword evidence="5" id="KW-0820">tRNA-binding</keyword>
<dbReference type="AlphaFoldDB" id="A0A932YW43"/>
<dbReference type="InterPro" id="IPR031310">
    <property type="entry name" value="Ribosomal_uL5_N"/>
</dbReference>
<dbReference type="Proteomes" id="UP000756703">
    <property type="component" value="Unassembled WGS sequence"/>
</dbReference>
<evidence type="ECO:0000256" key="3">
    <source>
        <dbReference type="ARBA" id="ARBA00023274"/>
    </source>
</evidence>
<dbReference type="Pfam" id="PF00673">
    <property type="entry name" value="Ribosomal_L5_C"/>
    <property type="match status" value="1"/>
</dbReference>
<comment type="subunit">
    <text evidence="5">Part of the 50S ribosomal subunit; part of the 5S rRNA/L5/L18/L25 subcomplex. Contacts the 5S rRNA and the P site tRNA. Forms a bridge to the 30S subunit in the 70S ribosome.</text>
</comment>
<evidence type="ECO:0000259" key="7">
    <source>
        <dbReference type="Pfam" id="PF00281"/>
    </source>
</evidence>
<dbReference type="GO" id="GO:0003735">
    <property type="term" value="F:structural constituent of ribosome"/>
    <property type="evidence" value="ECO:0007669"/>
    <property type="project" value="InterPro"/>
</dbReference>
<evidence type="ECO:0000313" key="9">
    <source>
        <dbReference type="EMBL" id="MBI4132547.1"/>
    </source>
</evidence>
<keyword evidence="2 5" id="KW-0689">Ribosomal protein</keyword>
<dbReference type="FunFam" id="3.30.1440.10:FF:000001">
    <property type="entry name" value="50S ribosomal protein L5"/>
    <property type="match status" value="1"/>
</dbReference>
<comment type="similarity">
    <text evidence="1 5 6">Belongs to the universal ribosomal protein uL5 family.</text>
</comment>